<sequence>MAQSSETSRRALISAGFQELERADAFLQDRQLAGLDTERLLGTFRQAANPDQALLLLIRLIERAESAREVFSDAGERHYQDAVPLVRLLGASQALGEFLIRRPEHIDLITHADPRAHVSVVEDGHTYRIPESLDAEELRHRLLDAVRAEPADDDQRPPLANLDGDFTVKDATVALRIAYRRELTALALRDLCAEDPLIYQPVVSRQLSDLAAAALDAALAVARAERRDKECHGTERHGTERHGMGRHGTERHGAETETLTPAEQVELAVIGMGKCGARELNYISDVDVIYVHRAPEELDSSIASETAIALAGGLTRIIGSAAPEPGLWEVDANLRPEGKDGALSRTLDSHREYYRRWAHGWEFQALLKARPVAGSRSLGADYVEAIWPQVWTSSQQEGFVENVQRMRQRVFAHIPDSEVDREIKLGSGGLRDIEFTVQLLQLVHGRIDESLRVRDTLTAVEALARGEYMATKDQQAMSACYRQLRLWEHRVQMSQMRRTHLFPQRENDLRALALAAQPPAVPRRPSAEDLQKEWKRVRRDVASFHEQIFYRPLLSTTAVLSDDEVRLSSEAAQDRLAALGYADTRSAMRHIESLTSGVTRRATVRRRILPMMLGWFADGVDPDAGLLAFRRLSESLGKSPWYLTMLRDSAVAAQRLSHILSSSRFISDLLEHSPESARWLGEDAALTPRSFEQLWQEISSQLDRHEKDDAQNAIRLTRLVRQREILRVAIADASGLLDQKQVGAALADIDRAATLGALRVAENEIFAQTGRLIDFLVVAMGRQGGAEISYGSDMDALFVHRALEDTDASAADEQAQKLAARLTALLQRPTKPAVKAEYPLQVDADLRPEGKQGPLSRSLESYREYYRRWMEIWERQALLRARPVAGSDDLAEEFMRTVNEVRYGPAPTAGQIREIRRIKARVESERLPRGADPARHVKLGRGALSDVEWLVQLIQLEEASQYTELHTPSTLPALEAMVQMELLAAEDAQTLAEAWSLCTRVRSAIKIWTGRSADVLPSSRRDLEAIARWCGFGAGGASAFEEHYLRTTRRSRQVYERLFYGEVD</sequence>
<accession>A0ABU2DV15</accession>
<evidence type="ECO:0000256" key="7">
    <source>
        <dbReference type="SAM" id="MobiDB-lite"/>
    </source>
</evidence>
<dbReference type="GO" id="GO:0008882">
    <property type="term" value="F:[glutamate-ammonia-ligase] adenylyltransferase activity"/>
    <property type="evidence" value="ECO:0007669"/>
    <property type="project" value="UniProtKB-EC"/>
</dbReference>
<reference evidence="10 11" key="1">
    <citation type="submission" date="2023-09" db="EMBL/GenBank/DDBJ databases">
        <title>Description of three actinobacteria isolated from air of manufacturing shop in a pharmaceutical factory.</title>
        <authorList>
            <person name="Zhang D.-F."/>
        </authorList>
    </citation>
    <scope>NUCLEOTIDE SEQUENCE [LARGE SCALE GENOMIC DNA]</scope>
    <source>
        <strain evidence="10 11">LY-0111</strain>
    </source>
</reference>
<feature type="domain" description="Glutamate-ammonia ligase adenylyltransferase repeated" evidence="8">
    <location>
        <begin position="258"/>
        <end position="381"/>
    </location>
</feature>
<proteinExistence type="predicted"/>
<keyword evidence="6" id="KW-0511">Multifunctional enzyme</keyword>
<organism evidence="10 11">
    <name type="scientific">Nesterenkonia aerolata</name>
    <dbReference type="NCBI Taxonomy" id="3074079"/>
    <lineage>
        <taxon>Bacteria</taxon>
        <taxon>Bacillati</taxon>
        <taxon>Actinomycetota</taxon>
        <taxon>Actinomycetes</taxon>
        <taxon>Micrococcales</taxon>
        <taxon>Micrococcaceae</taxon>
        <taxon>Nesterenkonia</taxon>
    </lineage>
</organism>
<feature type="domain" description="PII-uridylyltransferase/Glutamine-synthetase adenylyltransferase" evidence="9">
    <location>
        <begin position="416"/>
        <end position="549"/>
    </location>
</feature>
<dbReference type="EC" id="2.7.7.42" evidence="10"/>
<dbReference type="PANTHER" id="PTHR30621">
    <property type="entry name" value="GLUTAMINE SYNTHETASE ADENYLYLTRANSFERASE"/>
    <property type="match status" value="1"/>
</dbReference>
<evidence type="ECO:0000313" key="11">
    <source>
        <dbReference type="Proteomes" id="UP001251870"/>
    </source>
</evidence>
<evidence type="ECO:0000259" key="9">
    <source>
        <dbReference type="Pfam" id="PF08335"/>
    </source>
</evidence>
<evidence type="ECO:0000256" key="2">
    <source>
        <dbReference type="ARBA" id="ARBA00022695"/>
    </source>
</evidence>
<dbReference type="InterPro" id="IPR043519">
    <property type="entry name" value="NT_sf"/>
</dbReference>
<evidence type="ECO:0000256" key="5">
    <source>
        <dbReference type="ARBA" id="ARBA00022842"/>
    </source>
</evidence>
<comment type="caution">
    <text evidence="10">The sequence shown here is derived from an EMBL/GenBank/DDBJ whole genome shotgun (WGS) entry which is preliminary data.</text>
</comment>
<evidence type="ECO:0000313" key="10">
    <source>
        <dbReference type="EMBL" id="MDR8020226.1"/>
    </source>
</evidence>
<dbReference type="EC" id="2.7.7.89" evidence="10"/>
<keyword evidence="4" id="KW-0067">ATP-binding</keyword>
<protein>
    <submittedName>
        <fullName evidence="10">Bifunctional [glutamine synthetase] adenylyltransferase/[glutamine synthetase]-adenylyl-L-tyrosine phosphorylase</fullName>
        <ecNumber evidence="10">2.7.7.42</ecNumber>
        <ecNumber evidence="10">2.7.7.89</ecNumber>
    </submittedName>
</protein>
<dbReference type="EMBL" id="JAVKGR010000019">
    <property type="protein sequence ID" value="MDR8020226.1"/>
    <property type="molecule type" value="Genomic_DNA"/>
</dbReference>
<gene>
    <name evidence="10" type="ORF">RIL96_11705</name>
</gene>
<dbReference type="InterPro" id="IPR023057">
    <property type="entry name" value="GlnE"/>
</dbReference>
<feature type="domain" description="Glutamate-ammonia ligase adenylyltransferase repeated" evidence="8">
    <location>
        <begin position="654"/>
        <end position="896"/>
    </location>
</feature>
<dbReference type="SUPFAM" id="SSF81301">
    <property type="entry name" value="Nucleotidyltransferase"/>
    <property type="match status" value="2"/>
</dbReference>
<dbReference type="Gene3D" id="3.30.460.10">
    <property type="entry name" value="Beta Polymerase, domain 2"/>
    <property type="match status" value="2"/>
</dbReference>
<evidence type="ECO:0000256" key="3">
    <source>
        <dbReference type="ARBA" id="ARBA00022741"/>
    </source>
</evidence>
<dbReference type="SUPFAM" id="SSF81593">
    <property type="entry name" value="Nucleotidyltransferase substrate binding subunit/domain"/>
    <property type="match status" value="2"/>
</dbReference>
<evidence type="ECO:0000256" key="6">
    <source>
        <dbReference type="ARBA" id="ARBA00023268"/>
    </source>
</evidence>
<dbReference type="RefSeq" id="WP_310549206.1">
    <property type="nucleotide sequence ID" value="NZ_JAVKGR010000019.1"/>
</dbReference>
<dbReference type="CDD" id="cd05401">
    <property type="entry name" value="NT_GlnE_GlnD_like"/>
    <property type="match status" value="2"/>
</dbReference>
<keyword evidence="3" id="KW-0547">Nucleotide-binding</keyword>
<evidence type="ECO:0000256" key="1">
    <source>
        <dbReference type="ARBA" id="ARBA00022679"/>
    </source>
</evidence>
<evidence type="ECO:0000259" key="8">
    <source>
        <dbReference type="Pfam" id="PF03710"/>
    </source>
</evidence>
<keyword evidence="1 10" id="KW-0808">Transferase</keyword>
<dbReference type="Proteomes" id="UP001251870">
    <property type="component" value="Unassembled WGS sequence"/>
</dbReference>
<keyword evidence="2 10" id="KW-0548">Nucleotidyltransferase</keyword>
<dbReference type="InterPro" id="IPR005190">
    <property type="entry name" value="GlnE_rpt_dom"/>
</dbReference>
<keyword evidence="5" id="KW-0460">Magnesium</keyword>
<name>A0ABU2DV15_9MICC</name>
<evidence type="ECO:0000256" key="4">
    <source>
        <dbReference type="ARBA" id="ARBA00022840"/>
    </source>
</evidence>
<keyword evidence="11" id="KW-1185">Reference proteome</keyword>
<dbReference type="GO" id="GO:0047388">
    <property type="term" value="F:[glutamine synthetase]-adenylyl-L-tyrosine phosphorylase activity"/>
    <property type="evidence" value="ECO:0007669"/>
    <property type="project" value="UniProtKB-EC"/>
</dbReference>
<feature type="domain" description="PII-uridylyltransferase/Glutamine-synthetase adenylyltransferase" evidence="9">
    <location>
        <begin position="919"/>
        <end position="1059"/>
    </location>
</feature>
<feature type="region of interest" description="Disordered" evidence="7">
    <location>
        <begin position="229"/>
        <end position="256"/>
    </location>
</feature>
<feature type="compositionally biased region" description="Basic and acidic residues" evidence="7">
    <location>
        <begin position="229"/>
        <end position="255"/>
    </location>
</feature>
<dbReference type="NCBIfam" id="NF010707">
    <property type="entry name" value="PRK14109.1"/>
    <property type="match status" value="1"/>
</dbReference>
<dbReference type="Pfam" id="PF08335">
    <property type="entry name" value="GlnD_UR_UTase"/>
    <property type="match status" value="2"/>
</dbReference>
<dbReference type="InterPro" id="IPR013546">
    <property type="entry name" value="PII_UdlTrfase/GS_AdlTrfase"/>
</dbReference>
<dbReference type="Pfam" id="PF03710">
    <property type="entry name" value="GlnE"/>
    <property type="match status" value="2"/>
</dbReference>
<dbReference type="PANTHER" id="PTHR30621:SF0">
    <property type="entry name" value="BIFUNCTIONAL GLUTAMINE SYNTHETASE ADENYLYLTRANSFERASE_ADENYLYL-REMOVING ENZYME"/>
    <property type="match status" value="1"/>
</dbReference>
<dbReference type="Gene3D" id="1.20.120.330">
    <property type="entry name" value="Nucleotidyltransferases domain 2"/>
    <property type="match status" value="2"/>
</dbReference>